<keyword evidence="3 7" id="KW-0812">Transmembrane</keyword>
<sequence length="514" mass="55674">MEADSKAKVLLLQFDSNNNHIDMGESHVMNFFKRAFWSMKSKKEKTLLQLFVFTMICVLVLTGLTIQSAATKSSELAREQLGGSVTLKADRENMMKQQQKSGERQRFESTPVSIKSAEKIAKLDYVKSYNFISSTSALAGNFDPIESGDEDSSSDTSDSNSSRQSVGPGGNEQGGRQMIQADVSIEGVTSTSLVDDFSDGTSNITKGRALTEDDVNKKVAVIEKTLAEENDLKVGDTIKLKASTNEDTTINLKIVGIYKTTSSGDNHAQNFAFLNPYNKIYTPYTAASALKGDDYKNAIDEAVYNMDDASNIDTFIAAAKKTGIDLDTFTLDANDQLYQQMVGPIENVASFSKNVVYLVTIAGAVILGLIVMMSIRERKYEMGVLMAIGEKRWKLIGQFLTEILMIAVLAVGISALTGSFIANQIGNQLLSQQLEQTSNSQSASGMIGGGMPDGGFFGQSSAQVEAIDQLNIQVSFGDLMALGGIGLLIAVFATLLPSISVLRFHPKTILTKQE</sequence>
<dbReference type="InterPro" id="IPR050250">
    <property type="entry name" value="Macrolide_Exporter_MacB"/>
</dbReference>
<accession>A0ABN5APK0</accession>
<dbReference type="Pfam" id="PF12704">
    <property type="entry name" value="MacB_PCD"/>
    <property type="match status" value="1"/>
</dbReference>
<feature type="compositionally biased region" description="Low complexity" evidence="6">
    <location>
        <begin position="154"/>
        <end position="165"/>
    </location>
</feature>
<keyword evidence="11" id="KW-1185">Reference proteome</keyword>
<evidence type="ECO:0000256" key="3">
    <source>
        <dbReference type="ARBA" id="ARBA00022692"/>
    </source>
</evidence>
<dbReference type="Pfam" id="PF02687">
    <property type="entry name" value="FtsX"/>
    <property type="match status" value="1"/>
</dbReference>
<feature type="region of interest" description="Disordered" evidence="6">
    <location>
        <begin position="84"/>
        <end position="111"/>
    </location>
</feature>
<feature type="transmembrane region" description="Helical" evidence="7">
    <location>
        <begin position="355"/>
        <end position="375"/>
    </location>
</feature>
<feature type="region of interest" description="Disordered" evidence="6">
    <location>
        <begin position="142"/>
        <end position="176"/>
    </location>
</feature>
<gene>
    <name evidence="10" type="ORF">S101395_04566</name>
</gene>
<evidence type="ECO:0000256" key="5">
    <source>
        <dbReference type="ARBA" id="ARBA00023136"/>
    </source>
</evidence>
<feature type="domain" description="ABC3 transporter permease C-terminal" evidence="8">
    <location>
        <begin position="356"/>
        <end position="506"/>
    </location>
</feature>
<evidence type="ECO:0000259" key="8">
    <source>
        <dbReference type="Pfam" id="PF02687"/>
    </source>
</evidence>
<keyword evidence="4 7" id="KW-1133">Transmembrane helix</keyword>
<comment type="subcellular location">
    <subcellularLocation>
        <location evidence="1">Cell membrane</location>
        <topology evidence="1">Multi-pass membrane protein</topology>
    </subcellularLocation>
</comment>
<keyword evidence="2" id="KW-1003">Cell membrane</keyword>
<evidence type="ECO:0000256" key="1">
    <source>
        <dbReference type="ARBA" id="ARBA00004651"/>
    </source>
</evidence>
<feature type="transmembrane region" description="Helical" evidence="7">
    <location>
        <begin position="47"/>
        <end position="66"/>
    </location>
</feature>
<reference evidence="10 11" key="1">
    <citation type="submission" date="2017-06" db="EMBL/GenBank/DDBJ databases">
        <title>Genome sequence of Bacillus sonorensis strain SRCM101395.</title>
        <authorList>
            <person name="Cho S.H."/>
        </authorList>
    </citation>
    <scope>NUCLEOTIDE SEQUENCE [LARGE SCALE GENOMIC DNA]</scope>
    <source>
        <strain evidence="10 11">SRCM101395</strain>
    </source>
</reference>
<organism evidence="10 11">
    <name type="scientific">Bacillus sonorensis</name>
    <dbReference type="NCBI Taxonomy" id="119858"/>
    <lineage>
        <taxon>Bacteria</taxon>
        <taxon>Bacillati</taxon>
        <taxon>Bacillota</taxon>
        <taxon>Bacilli</taxon>
        <taxon>Bacillales</taxon>
        <taxon>Bacillaceae</taxon>
        <taxon>Bacillus</taxon>
    </lineage>
</organism>
<name>A0ABN5APK0_9BACI</name>
<protein>
    <submittedName>
        <fullName evidence="10">ABC transporter permease YclI</fullName>
    </submittedName>
</protein>
<feature type="domain" description="MacB-like periplasmic core" evidence="9">
    <location>
        <begin position="173"/>
        <end position="319"/>
    </location>
</feature>
<dbReference type="InterPro" id="IPR003838">
    <property type="entry name" value="ABC3_permease_C"/>
</dbReference>
<feature type="transmembrane region" description="Helical" evidence="7">
    <location>
        <begin position="479"/>
        <end position="502"/>
    </location>
</feature>
<dbReference type="PANTHER" id="PTHR30572:SF9">
    <property type="entry name" value="ABC TRANSPORTER PERMEASE PROTEIN"/>
    <property type="match status" value="1"/>
</dbReference>
<evidence type="ECO:0000313" key="11">
    <source>
        <dbReference type="Proteomes" id="UP000196877"/>
    </source>
</evidence>
<dbReference type="Proteomes" id="UP000196877">
    <property type="component" value="Chromosome"/>
</dbReference>
<evidence type="ECO:0000259" key="9">
    <source>
        <dbReference type="Pfam" id="PF12704"/>
    </source>
</evidence>
<dbReference type="EMBL" id="CP021920">
    <property type="protein sequence ID" value="ASB91054.1"/>
    <property type="molecule type" value="Genomic_DNA"/>
</dbReference>
<evidence type="ECO:0000256" key="2">
    <source>
        <dbReference type="ARBA" id="ARBA00022475"/>
    </source>
</evidence>
<keyword evidence="5 7" id="KW-0472">Membrane</keyword>
<evidence type="ECO:0000256" key="6">
    <source>
        <dbReference type="SAM" id="MobiDB-lite"/>
    </source>
</evidence>
<evidence type="ECO:0000256" key="7">
    <source>
        <dbReference type="SAM" id="Phobius"/>
    </source>
</evidence>
<evidence type="ECO:0000256" key="4">
    <source>
        <dbReference type="ARBA" id="ARBA00022989"/>
    </source>
</evidence>
<evidence type="ECO:0000313" key="10">
    <source>
        <dbReference type="EMBL" id="ASB91054.1"/>
    </source>
</evidence>
<dbReference type="PANTHER" id="PTHR30572">
    <property type="entry name" value="MEMBRANE COMPONENT OF TRANSPORTER-RELATED"/>
    <property type="match status" value="1"/>
</dbReference>
<proteinExistence type="predicted"/>
<dbReference type="InterPro" id="IPR025857">
    <property type="entry name" value="MacB_PCD"/>
</dbReference>
<feature type="transmembrane region" description="Helical" evidence="7">
    <location>
        <begin position="395"/>
        <end position="422"/>
    </location>
</feature>